<dbReference type="PANTHER" id="PTHR10663">
    <property type="entry name" value="GUANYL-NUCLEOTIDE EXCHANGE FACTOR"/>
    <property type="match status" value="1"/>
</dbReference>
<evidence type="ECO:0000313" key="4">
    <source>
        <dbReference type="Proteomes" id="UP000310066"/>
    </source>
</evidence>
<evidence type="ECO:0000256" key="1">
    <source>
        <dbReference type="SAM" id="MobiDB-lite"/>
    </source>
</evidence>
<dbReference type="SMART" id="SM00222">
    <property type="entry name" value="Sec7"/>
    <property type="match status" value="1"/>
</dbReference>
<comment type="caution">
    <text evidence="3">The sequence shown here is derived from an EMBL/GenBank/DDBJ whole genome shotgun (WGS) entry which is preliminary data.</text>
</comment>
<dbReference type="Gene3D" id="2.30.29.30">
    <property type="entry name" value="Pleckstrin-homology domain (PH domain)/Phosphotyrosine-binding domain (PTB)"/>
    <property type="match status" value="1"/>
</dbReference>
<dbReference type="SUPFAM" id="SSF50729">
    <property type="entry name" value="PH domain-like"/>
    <property type="match status" value="1"/>
</dbReference>
<feature type="compositionally biased region" description="Low complexity" evidence="1">
    <location>
        <begin position="1435"/>
        <end position="1451"/>
    </location>
</feature>
<feature type="compositionally biased region" description="Polar residues" evidence="1">
    <location>
        <begin position="352"/>
        <end position="365"/>
    </location>
</feature>
<dbReference type="Proteomes" id="UP000310066">
    <property type="component" value="Unassembled WGS sequence"/>
</dbReference>
<evidence type="ECO:0000259" key="2">
    <source>
        <dbReference type="PROSITE" id="PS50190"/>
    </source>
</evidence>
<dbReference type="InterPro" id="IPR023394">
    <property type="entry name" value="Sec7_C_sf"/>
</dbReference>
<dbReference type="SUPFAM" id="SSF48425">
    <property type="entry name" value="Sec7 domain"/>
    <property type="match status" value="1"/>
</dbReference>
<dbReference type="STRING" id="329885.A0A4U0V4L3"/>
<organism evidence="3 4">
    <name type="scientific">Friedmanniomyces endolithicus</name>
    <dbReference type="NCBI Taxonomy" id="329885"/>
    <lineage>
        <taxon>Eukaryota</taxon>
        <taxon>Fungi</taxon>
        <taxon>Dikarya</taxon>
        <taxon>Ascomycota</taxon>
        <taxon>Pezizomycotina</taxon>
        <taxon>Dothideomycetes</taxon>
        <taxon>Dothideomycetidae</taxon>
        <taxon>Mycosphaerellales</taxon>
        <taxon>Teratosphaeriaceae</taxon>
        <taxon>Friedmanniomyces</taxon>
    </lineage>
</organism>
<feature type="compositionally biased region" description="Polar residues" evidence="1">
    <location>
        <begin position="320"/>
        <end position="337"/>
    </location>
</feature>
<dbReference type="Pfam" id="PF01369">
    <property type="entry name" value="Sec7"/>
    <property type="match status" value="1"/>
</dbReference>
<dbReference type="PANTHER" id="PTHR10663:SF373">
    <property type="entry name" value="PH AND SEC7 DOMAIN-CONTAINING PROTEIN C11E3.11C"/>
    <property type="match status" value="1"/>
</dbReference>
<dbReference type="PROSITE" id="PS50190">
    <property type="entry name" value="SEC7"/>
    <property type="match status" value="1"/>
</dbReference>
<dbReference type="Pfam" id="PF15410">
    <property type="entry name" value="PH_9"/>
    <property type="match status" value="1"/>
</dbReference>
<dbReference type="InterPro" id="IPR035999">
    <property type="entry name" value="Sec7_dom_sf"/>
</dbReference>
<feature type="compositionally biased region" description="Basic and acidic residues" evidence="1">
    <location>
        <begin position="1661"/>
        <end position="1670"/>
    </location>
</feature>
<feature type="compositionally biased region" description="Polar residues" evidence="1">
    <location>
        <begin position="1048"/>
        <end position="1057"/>
    </location>
</feature>
<dbReference type="InterPro" id="IPR011993">
    <property type="entry name" value="PH-like_dom_sf"/>
</dbReference>
<evidence type="ECO:0000313" key="3">
    <source>
        <dbReference type="EMBL" id="TKA43628.1"/>
    </source>
</evidence>
<sequence length="1687" mass="181769">MAGSSSAAAAAASSAHVDISPSIAERTSSRNALNRAYLDGVGGSTPSTPVPRKRRTKNKGKEPVGRSASRREQVKRGYSEEHRHSHGLSWSSTTRDSVVDNLLMSLGDLSGSHLDSDMDMDALRERQAAREKYGAPQMPQLPSFPATRPMQRARGHTHSSSLSSGLDVYGNTVTPGSPASKYSGSTKGRRSNSSSNFGAVSSRSQTTRRTNGPVRVSSDTQRCVGDASLGNGAGSDVDSNDIGYGSILETNRLNWGGRRSMSMDQIPSLTGSSVLERGRPVPSVHSKFDGNYDAAPEPGVPGGPRNKFNPTGTGPVFINQAPSKQSLRKVNTQSDLRTASKPCPPIPRYIQDQASDFVRNNSMQGVPSIPHPHEHNAPAPSSGFKTARKDAPSPSRERPGFFKRVFGSASRTPSGLSSDSHDAFLNGDKGVASDARSRSQASNDNASGRPETRKISREQSVPNYPPPALNKKPSSFFRRRKKSNTENMAPPPLPNTGLNLNVKAAQPSPSVSSLRKVMDPYLGHDGTPLHSPHALRDESSRPATQESTNADSEELSMFHSGYTPPHDVSLGLRDPLRGDGTLATKLGHEQQTSPRMKIKVKKRQTDTAPVATQLPQDLAESSFLHDSSREVSSATLGDQFRAPPEEPKVSPVLETPPAIERRGRHDSRPISRASTGDMILASQPTSPIEAKNEVRNFSNGTEVNLDPSDDDDGFIIMHSPSVKAAGSLDLKRPERLFLKPTELEESRHNGTEALSPMDTSRNGSMTTALHSPAMHTATSSIAQSHGPPSVYHSASSLPLPSLQIEGMPRKSGDTQHTRDTSAAFVDDSAEYRDRARKIFDGDEEDVTKGEAASWLGEGNSLSRKTLQAYMQLFDFNGMNFLSALRMLCGRILLRGETQQFDRIVAALTERWCACNPSHGFKAHDVVHTILYSLILLNTDLHVAVDNDKMTKTAYVKNTIPSLRRLALEAVPNAFDETMKPGLNTARPSLPWADSGSSAPGADTPGSPSFPPDTPRERTSLDLPRTNASKRLSIRPGMFKSDSDGWTPDSATGGASNTLVSQPWTGNIRGWEAELETVLKSFWTSIRADPLPLMGAPTMDLTSGDRNLWVASLGGLKRSGSVVSKAPSDNMSYRSKPGFRTITMGWQNRNNRSRPKLYPASTIASSRTSFEDNNSMWSPAQSSSWSKNSFAKTLTSTSMTSLGHHLSPPTADYKHSIGFANALSQAIIREEGGAGDNDSVTIPGGLLEDEGLALEGAPWAKEGLVKHKHHLETVDRKAKERSWSDCFAVISKGKLTLFAFGTSNKSHTIGRNKNQPKHAGGGRAASLAATRVGGGDWMENAEQLDTFVLRHTIASTLPPPGYSKARPHVWALSLPSGAVHLFQVGTPEIAAEFMSSANYWSARLSKEPLSGSVSNVEYGWSEHVINPALVEHRSESSAAGSPPSSMASAANARGHLHSASSASGPLPRPSFQSSLRGSFDTGFGGGVGGMGAGRSRLPGDKAHVTEWQPPSQSMMASRLLEVDQLRALTAYVGCAEVDLERHNELKHAIELAVSIHFPPPRGNDVAMFVLTVGGFDQYSPRHANHHRSVANWQRKSDYLLREIVKFRTYMDSLAAAQTAKERFYAKRSTTATGGQQQQPHGETASVQSKQMGGASSPVDSGRAMRKERDVTPRASVPVSPLLQLSAAG</sequence>
<dbReference type="EMBL" id="NAJP01000018">
    <property type="protein sequence ID" value="TKA43628.1"/>
    <property type="molecule type" value="Genomic_DNA"/>
</dbReference>
<feature type="region of interest" description="Disordered" evidence="1">
    <location>
        <begin position="1431"/>
        <end position="1471"/>
    </location>
</feature>
<feature type="region of interest" description="Disordered" evidence="1">
    <location>
        <begin position="285"/>
        <end position="553"/>
    </location>
</feature>
<feature type="compositionally biased region" description="Polar residues" evidence="1">
    <location>
        <begin position="1626"/>
        <end position="1649"/>
    </location>
</feature>
<proteinExistence type="predicted"/>
<dbReference type="OrthoDB" id="2157641at2759"/>
<protein>
    <recommendedName>
        <fullName evidence="2">SEC7 domain-containing protein</fullName>
    </recommendedName>
</protein>
<feature type="compositionally biased region" description="Polar residues" evidence="1">
    <location>
        <begin position="541"/>
        <end position="550"/>
    </location>
</feature>
<reference evidence="3 4" key="1">
    <citation type="submission" date="2017-03" db="EMBL/GenBank/DDBJ databases">
        <title>Genomes of endolithic fungi from Antarctica.</title>
        <authorList>
            <person name="Coleine C."/>
            <person name="Masonjones S."/>
            <person name="Stajich J.E."/>
        </authorList>
    </citation>
    <scope>NUCLEOTIDE SEQUENCE [LARGE SCALE GENOMIC DNA]</scope>
    <source>
        <strain evidence="3 4">CCFEE 5311</strain>
    </source>
</reference>
<feature type="region of interest" description="Disordered" evidence="1">
    <location>
        <begin position="588"/>
        <end position="608"/>
    </location>
</feature>
<feature type="region of interest" description="Disordered" evidence="1">
    <location>
        <begin position="129"/>
        <end position="243"/>
    </location>
</feature>
<feature type="compositionally biased region" description="Basic and acidic residues" evidence="1">
    <location>
        <begin position="387"/>
        <end position="400"/>
    </location>
</feature>
<feature type="region of interest" description="Disordered" evidence="1">
    <location>
        <begin position="621"/>
        <end position="652"/>
    </location>
</feature>
<feature type="compositionally biased region" description="Basic and acidic residues" evidence="1">
    <location>
        <begin position="59"/>
        <end position="83"/>
    </location>
</feature>
<feature type="region of interest" description="Disordered" evidence="1">
    <location>
        <begin position="1"/>
        <end position="94"/>
    </location>
</feature>
<accession>A0A4U0V4L3</accession>
<dbReference type="GO" id="GO:0005085">
    <property type="term" value="F:guanyl-nucleotide exchange factor activity"/>
    <property type="evidence" value="ECO:0007669"/>
    <property type="project" value="InterPro"/>
</dbReference>
<dbReference type="InterPro" id="IPR041681">
    <property type="entry name" value="PH_9"/>
</dbReference>
<feature type="region of interest" description="Disordered" evidence="1">
    <location>
        <begin position="1626"/>
        <end position="1687"/>
    </location>
</feature>
<feature type="domain" description="SEC7" evidence="2">
    <location>
        <begin position="808"/>
        <end position="963"/>
    </location>
</feature>
<feature type="compositionally biased region" description="Polar residues" evidence="1">
    <location>
        <begin position="171"/>
        <end position="186"/>
    </location>
</feature>
<feature type="compositionally biased region" description="Low complexity" evidence="1">
    <location>
        <begin position="1"/>
        <end position="15"/>
    </location>
</feature>
<dbReference type="InterPro" id="IPR000904">
    <property type="entry name" value="Sec7_dom"/>
</dbReference>
<feature type="compositionally biased region" description="Low complexity" evidence="1">
    <location>
        <begin position="191"/>
        <end position="204"/>
    </location>
</feature>
<dbReference type="GO" id="GO:0032012">
    <property type="term" value="P:regulation of ARF protein signal transduction"/>
    <property type="evidence" value="ECO:0007669"/>
    <property type="project" value="InterPro"/>
</dbReference>
<dbReference type="Gene3D" id="1.10.1000.11">
    <property type="entry name" value="Arf Nucleotide-binding Site Opener,domain 2"/>
    <property type="match status" value="1"/>
</dbReference>
<name>A0A4U0V4L3_9PEZI</name>
<feature type="region of interest" description="Disordered" evidence="1">
    <location>
        <begin position="977"/>
        <end position="1057"/>
    </location>
</feature>
<feature type="compositionally biased region" description="Polar residues" evidence="1">
    <location>
        <begin position="409"/>
        <end position="418"/>
    </location>
</feature>
<gene>
    <name evidence="3" type="ORF">B0A54_05411</name>
</gene>